<proteinExistence type="predicted"/>
<dbReference type="KEGG" id="vg:80540180"/>
<dbReference type="EMBL" id="MT012704">
    <property type="protein sequence ID" value="QPI70182.1"/>
    <property type="molecule type" value="Genomic_DNA"/>
</dbReference>
<dbReference type="Pfam" id="PF05955">
    <property type="entry name" value="Herpes_gp2"/>
    <property type="match status" value="1"/>
</dbReference>
<keyword evidence="3" id="KW-0261">Viral envelope protein</keyword>
<reference evidence="3" key="1">
    <citation type="journal article" date="2020" name="Emerg. Infect. Dis.">
        <title>Identification of a Novel alpha-herpesvirus Associated with Ulcerative Stomatitis in Donkeys.</title>
        <authorList>
            <person name="Martella V."/>
            <person name="Lanave G."/>
            <person name="Camero M."/>
            <person name="Larocca V."/>
            <person name="Lorusso E."/>
            <person name="Catella C."/>
            <person name="Capozza P."/>
            <person name="Tempesta M."/>
            <person name="Buonavoglia C."/>
        </authorList>
    </citation>
    <scope>NUCLEOTIDE SEQUENCE</scope>
    <source>
        <strain evidence="3">AsHV/Bari/2011/740</strain>
    </source>
</reference>
<protein>
    <submittedName>
        <fullName evidence="3">Envelope glycoprotein J</fullName>
    </submittedName>
</protein>
<evidence type="ECO:0000256" key="2">
    <source>
        <dbReference type="SAM" id="Phobius"/>
    </source>
</evidence>
<feature type="compositionally biased region" description="Low complexity" evidence="1">
    <location>
        <begin position="46"/>
        <end position="57"/>
    </location>
</feature>
<feature type="region of interest" description="Disordered" evidence="1">
    <location>
        <begin position="20"/>
        <end position="76"/>
    </location>
</feature>
<dbReference type="InterPro" id="IPR010278">
    <property type="entry name" value="Varicellovirus_Gp2_glycop"/>
</dbReference>
<dbReference type="GO" id="GO:0019031">
    <property type="term" value="C:viral envelope"/>
    <property type="evidence" value="ECO:0007669"/>
    <property type="project" value="UniProtKB-KW"/>
</dbReference>
<accession>A0A7S9VM71</accession>
<dbReference type="RefSeq" id="YP_010801471.1">
    <property type="nucleotide sequence ID" value="NC_076964.1"/>
</dbReference>
<dbReference type="Proteomes" id="UP001143705">
    <property type="component" value="Segment"/>
</dbReference>
<feature type="region of interest" description="Disordered" evidence="1">
    <location>
        <begin position="166"/>
        <end position="185"/>
    </location>
</feature>
<evidence type="ECO:0000313" key="4">
    <source>
        <dbReference type="Proteomes" id="UP001143705"/>
    </source>
</evidence>
<feature type="compositionally biased region" description="Low complexity" evidence="1">
    <location>
        <begin position="131"/>
        <end position="156"/>
    </location>
</feature>
<feature type="compositionally biased region" description="Polar residues" evidence="1">
    <location>
        <begin position="110"/>
        <end position="121"/>
    </location>
</feature>
<dbReference type="GO" id="GO:0016032">
    <property type="term" value="P:viral process"/>
    <property type="evidence" value="ECO:0007669"/>
    <property type="project" value="InterPro"/>
</dbReference>
<feature type="region of interest" description="Disordered" evidence="1">
    <location>
        <begin position="103"/>
        <end position="159"/>
    </location>
</feature>
<organism evidence="3 4">
    <name type="scientific">Equid herpesvirus 6</name>
    <dbReference type="NCBI Taxonomy" id="173566"/>
    <lineage>
        <taxon>Viruses</taxon>
        <taxon>Duplodnaviria</taxon>
        <taxon>Heunggongvirae</taxon>
        <taxon>Peploviricota</taxon>
        <taxon>Herviviricetes</taxon>
        <taxon>Herpesvirales</taxon>
        <taxon>Orthoherpesviridae</taxon>
        <taxon>Alphaherpesvirinae</taxon>
        <taxon>Varicellovirus</taxon>
    </lineage>
</organism>
<evidence type="ECO:0000256" key="1">
    <source>
        <dbReference type="SAM" id="MobiDB-lite"/>
    </source>
</evidence>
<dbReference type="GO" id="GO:0016020">
    <property type="term" value="C:membrane"/>
    <property type="evidence" value="ECO:0007669"/>
    <property type="project" value="InterPro"/>
</dbReference>
<feature type="transmembrane region" description="Helical" evidence="2">
    <location>
        <begin position="404"/>
        <end position="426"/>
    </location>
</feature>
<sequence>MRLAWAVCLLLAGLARSSWYGPPRVEANDDTAPTVTVSAADGGEGSETTAETTPPASRAFSGTPAASTGAPPTLSGLSKEFTARATSLDGYVFGAPATREPAIASEAATRATTPGVSSAEETPTHPPSKTPTPTEFSLAETSGPPPTSGSTSAEPGRLYGGRHVNTDGGGGHERGHRASGPITPPGPLGYDMKIAVETENRNYLVASCTVATRADLIVLWKIGNESVSSFGMGTERRRAMVGGTMADVVVGTVRVPWGNVLPLAELQCAACVEETDASGAPTYPACVTGAVRLPCPGPQHTDIVFSTSGDRASCVTWNLPARPAVRWTVASRVLPPGDAVEFWSDVAPGACGVLRSEIRIRAPAHPGPTTPTSYLCEVRPPGGHSTGDFKFFGRASRSPQGSALVAMVTLTTLAVVCLLCFMYCSLARPVSLK</sequence>
<keyword evidence="3" id="KW-0946">Virion</keyword>
<keyword evidence="2" id="KW-0472">Membrane</keyword>
<keyword evidence="4" id="KW-1185">Reference proteome</keyword>
<name>A0A7S9VM71_9ALPH</name>
<keyword evidence="2" id="KW-1133">Transmembrane helix</keyword>
<evidence type="ECO:0000313" key="3">
    <source>
        <dbReference type="EMBL" id="QPI70182.1"/>
    </source>
</evidence>
<dbReference type="GeneID" id="80540180"/>
<keyword evidence="2" id="KW-0812">Transmembrane</keyword>